<dbReference type="Proteomes" id="UP000749293">
    <property type="component" value="Unassembled WGS sequence"/>
</dbReference>
<keyword evidence="1" id="KW-0808">Transferase</keyword>
<sequence>MIESHSKLRATNLVTRRGGNCPNSLEVLQQLLLLHDPSVAAVRPYLVTCLPGRSTASSRRVFSSFDGPGPDGKSPIDFTHCIHREGRVEAASSYAIRSAETGSRTLVSYNDLDDMTVGEFERVVRSFDPKQSTWWHFEGRIPDITLACINLLRRLLPGAKISVEVERPGRLGLMDMAAEADVVFYSRTWAEDQGHDSAEACLRNQDIPKASLALCTWGSKGAVALSRFTGHDSTSTSTAGIIHCPVPGNVTTVVDTLGAGDTFVAGMLYGLLCHADWDTERQVNFAVHLASLKVQQDGFARLGDAVREAGIDLT</sequence>
<dbReference type="Pfam" id="PF00294">
    <property type="entry name" value="PfkB"/>
    <property type="match status" value="1"/>
</dbReference>
<protein>
    <submittedName>
        <fullName evidence="4">Ketohexokinase</fullName>
    </submittedName>
</protein>
<keyword evidence="5" id="KW-1185">Reference proteome</keyword>
<gene>
    <name evidence="4" type="ORF">GMORB2_4525</name>
</gene>
<dbReference type="GeneID" id="55970753"/>
<dbReference type="Gene3D" id="3.40.1190.20">
    <property type="match status" value="1"/>
</dbReference>
<dbReference type="GO" id="GO:0016301">
    <property type="term" value="F:kinase activity"/>
    <property type="evidence" value="ECO:0007669"/>
    <property type="project" value="UniProtKB-KW"/>
</dbReference>
<accession>A0A9P4YMC4</accession>
<name>A0A9P4YMC4_9HYPO</name>
<evidence type="ECO:0000256" key="2">
    <source>
        <dbReference type="ARBA" id="ARBA00022777"/>
    </source>
</evidence>
<dbReference type="PANTHER" id="PTHR42774:SF3">
    <property type="entry name" value="KETOHEXOKINASE"/>
    <property type="match status" value="1"/>
</dbReference>
<dbReference type="PANTHER" id="PTHR42774">
    <property type="entry name" value="PHOSPHOTRANSFERASE SYSTEM TRANSPORT PROTEIN"/>
    <property type="match status" value="1"/>
</dbReference>
<dbReference type="PROSITE" id="PS00584">
    <property type="entry name" value="PFKB_KINASES_2"/>
    <property type="match status" value="1"/>
</dbReference>
<comment type="caution">
    <text evidence="4">The sequence shown here is derived from an EMBL/GenBank/DDBJ whole genome shotgun (WGS) entry which is preliminary data.</text>
</comment>
<evidence type="ECO:0000256" key="1">
    <source>
        <dbReference type="ARBA" id="ARBA00022679"/>
    </source>
</evidence>
<dbReference type="SUPFAM" id="SSF53613">
    <property type="entry name" value="Ribokinase-like"/>
    <property type="match status" value="1"/>
</dbReference>
<organism evidence="4 5">
    <name type="scientific">Geosmithia morbida</name>
    <dbReference type="NCBI Taxonomy" id="1094350"/>
    <lineage>
        <taxon>Eukaryota</taxon>
        <taxon>Fungi</taxon>
        <taxon>Dikarya</taxon>
        <taxon>Ascomycota</taxon>
        <taxon>Pezizomycotina</taxon>
        <taxon>Sordariomycetes</taxon>
        <taxon>Hypocreomycetidae</taxon>
        <taxon>Hypocreales</taxon>
        <taxon>Bionectriaceae</taxon>
        <taxon>Geosmithia</taxon>
    </lineage>
</organism>
<keyword evidence="2" id="KW-0418">Kinase</keyword>
<proteinExistence type="predicted"/>
<dbReference type="InterPro" id="IPR011611">
    <property type="entry name" value="PfkB_dom"/>
</dbReference>
<reference evidence="4" key="1">
    <citation type="submission" date="2020-03" db="EMBL/GenBank/DDBJ databases">
        <title>Site-based positive gene gene selection in Geosmithia morbida across the United States reveals a broad range of putative effectors and factors for local host and environmental adapation.</title>
        <authorList>
            <person name="Onufrak A."/>
            <person name="Murdoch R.W."/>
            <person name="Gazis R."/>
            <person name="Huff M."/>
            <person name="Staton M."/>
            <person name="Klingeman W."/>
            <person name="Hadziabdic D."/>
        </authorList>
    </citation>
    <scope>NUCLEOTIDE SEQUENCE</scope>
    <source>
        <strain evidence="4">1262</strain>
    </source>
</reference>
<dbReference type="RefSeq" id="XP_035318268.1">
    <property type="nucleotide sequence ID" value="XM_035466499.1"/>
</dbReference>
<dbReference type="InterPro" id="IPR052562">
    <property type="entry name" value="Ketohexokinase-related"/>
</dbReference>
<evidence type="ECO:0000259" key="3">
    <source>
        <dbReference type="Pfam" id="PF00294"/>
    </source>
</evidence>
<dbReference type="OrthoDB" id="204058at2759"/>
<evidence type="ECO:0000313" key="5">
    <source>
        <dbReference type="Proteomes" id="UP000749293"/>
    </source>
</evidence>
<feature type="domain" description="Carbohydrate kinase PfkB" evidence="3">
    <location>
        <begin position="170"/>
        <end position="298"/>
    </location>
</feature>
<dbReference type="EMBL" id="JAANYQ010000022">
    <property type="protein sequence ID" value="KAF4119616.1"/>
    <property type="molecule type" value="Genomic_DNA"/>
</dbReference>
<dbReference type="InterPro" id="IPR002173">
    <property type="entry name" value="Carboh/pur_kinase_PfkB_CS"/>
</dbReference>
<evidence type="ECO:0000313" key="4">
    <source>
        <dbReference type="EMBL" id="KAF4119616.1"/>
    </source>
</evidence>
<dbReference type="InterPro" id="IPR029056">
    <property type="entry name" value="Ribokinase-like"/>
</dbReference>
<dbReference type="AlphaFoldDB" id="A0A9P4YMC4"/>